<sequence>MMSSKVAFDSQTVRNSPQVMDRNSTPNTKRQSMANSPRSPPLNDSHLYAEDSVCRPYLPECWTDTKRMTALMGPFRAREANPEGWDLKMNFWINCIAKWSLQTHSVVFRAEDVMKAFERGSKRPDVQCIQLVVSHLKRGKNVVNLTEMKTSSETNVNKNWLNWSFSTFVVKPLTIGLSLVSSGKEEAVCEDILPEVSADSKFVLNETLQVMSEEMMKYLNQLEDIDCIRFDNLFNKCKNRLDIDLETFEVIVNYLENSNKLKVFSDNGIKIVKIGKNSAISESDIGFIRLETAKELLENEIERLETEIESIRAEAKTCVSNKNKEKAIVLLKRKKRVENKLVQKVSQLDNVDVLIDQLINSSSHNTIFQAFQKANDALKLANSNQEDMESTMADVEETLDVMNEMVADVSRPLVADAGIADIEEELDDLLTELNDQTANEEKSRQQKKNEKELVDILDNLSVNDQSLTETRDTLPEKEVPLPAL</sequence>
<feature type="coiled-coil region" evidence="2">
    <location>
        <begin position="287"/>
        <end position="321"/>
    </location>
</feature>
<evidence type="ECO:0000256" key="2">
    <source>
        <dbReference type="SAM" id="Coils"/>
    </source>
</evidence>
<reference evidence="4" key="1">
    <citation type="submission" date="2020-11" db="EMBL/GenBank/DDBJ databases">
        <authorList>
            <person name="Tran Van P."/>
        </authorList>
    </citation>
    <scope>NUCLEOTIDE SEQUENCE</scope>
</reference>
<feature type="region of interest" description="Disordered" evidence="3">
    <location>
        <begin position="1"/>
        <end position="45"/>
    </location>
</feature>
<accession>A0A7R9L1T2</accession>
<name>A0A7R9L1T2_9ACAR</name>
<dbReference type="Proteomes" id="UP000759131">
    <property type="component" value="Unassembled WGS sequence"/>
</dbReference>
<protein>
    <recommendedName>
        <fullName evidence="6">Charged multivesicular body protein 7</fullName>
    </recommendedName>
</protein>
<feature type="coiled-coil region" evidence="2">
    <location>
        <begin position="378"/>
        <end position="450"/>
    </location>
</feature>
<feature type="compositionally biased region" description="Polar residues" evidence="3">
    <location>
        <begin position="1"/>
        <end position="37"/>
    </location>
</feature>
<proteinExistence type="inferred from homology"/>
<dbReference type="EMBL" id="OC867404">
    <property type="protein sequence ID" value="CAD7633490.1"/>
    <property type="molecule type" value="Genomic_DNA"/>
</dbReference>
<comment type="similarity">
    <text evidence="1">Belongs to the SNF7 family.</text>
</comment>
<dbReference type="GO" id="GO:0006900">
    <property type="term" value="P:vesicle budding from membrane"/>
    <property type="evidence" value="ECO:0007669"/>
    <property type="project" value="TreeGrafter"/>
</dbReference>
<evidence type="ECO:0008006" key="6">
    <source>
        <dbReference type="Google" id="ProtNLM"/>
    </source>
</evidence>
<organism evidence="4">
    <name type="scientific">Medioppia subpectinata</name>
    <dbReference type="NCBI Taxonomy" id="1979941"/>
    <lineage>
        <taxon>Eukaryota</taxon>
        <taxon>Metazoa</taxon>
        <taxon>Ecdysozoa</taxon>
        <taxon>Arthropoda</taxon>
        <taxon>Chelicerata</taxon>
        <taxon>Arachnida</taxon>
        <taxon>Acari</taxon>
        <taxon>Acariformes</taxon>
        <taxon>Sarcoptiformes</taxon>
        <taxon>Oribatida</taxon>
        <taxon>Brachypylina</taxon>
        <taxon>Oppioidea</taxon>
        <taxon>Oppiidae</taxon>
        <taxon>Medioppia</taxon>
    </lineage>
</organism>
<dbReference type="GO" id="GO:0009898">
    <property type="term" value="C:cytoplasmic side of plasma membrane"/>
    <property type="evidence" value="ECO:0007669"/>
    <property type="project" value="TreeGrafter"/>
</dbReference>
<dbReference type="GO" id="GO:0032511">
    <property type="term" value="P:late endosome to vacuole transport via multivesicular body sorting pathway"/>
    <property type="evidence" value="ECO:0007669"/>
    <property type="project" value="TreeGrafter"/>
</dbReference>
<dbReference type="PANTHER" id="PTHR22761">
    <property type="entry name" value="CHARGED MULTIVESICULAR BODY PROTEIN"/>
    <property type="match status" value="1"/>
</dbReference>
<evidence type="ECO:0000256" key="3">
    <source>
        <dbReference type="SAM" id="MobiDB-lite"/>
    </source>
</evidence>
<keyword evidence="5" id="KW-1185">Reference proteome</keyword>
<dbReference type="Pfam" id="PF03357">
    <property type="entry name" value="Snf7"/>
    <property type="match status" value="1"/>
</dbReference>
<evidence type="ECO:0000313" key="5">
    <source>
        <dbReference type="Proteomes" id="UP000759131"/>
    </source>
</evidence>
<dbReference type="OrthoDB" id="10250120at2759"/>
<keyword evidence="2" id="KW-0175">Coiled coil</keyword>
<dbReference type="Pfam" id="PF25880">
    <property type="entry name" value="WHD_CHMP7_1st"/>
    <property type="match status" value="1"/>
</dbReference>
<dbReference type="PANTHER" id="PTHR22761:SF21">
    <property type="entry name" value="CHARGED MULTIVESICULAR BODY PROTEIN 7"/>
    <property type="match status" value="1"/>
</dbReference>
<dbReference type="EMBL" id="CAJPIZ010012829">
    <property type="protein sequence ID" value="CAG2113920.1"/>
    <property type="molecule type" value="Genomic_DNA"/>
</dbReference>
<evidence type="ECO:0000313" key="4">
    <source>
        <dbReference type="EMBL" id="CAD7633490.1"/>
    </source>
</evidence>
<dbReference type="AlphaFoldDB" id="A0A7R9L1T2"/>
<dbReference type="InterPro" id="IPR005024">
    <property type="entry name" value="Snf7_fam"/>
</dbReference>
<dbReference type="Gene3D" id="1.10.287.1060">
    <property type="entry name" value="ESAT-6-like"/>
    <property type="match status" value="1"/>
</dbReference>
<dbReference type="GO" id="GO:0000815">
    <property type="term" value="C:ESCRT III complex"/>
    <property type="evidence" value="ECO:0007669"/>
    <property type="project" value="TreeGrafter"/>
</dbReference>
<evidence type="ECO:0000256" key="1">
    <source>
        <dbReference type="ARBA" id="ARBA00006190"/>
    </source>
</evidence>
<gene>
    <name evidence="4" type="ORF">OSB1V03_LOCUS13887</name>
</gene>
<dbReference type="GO" id="GO:0005771">
    <property type="term" value="C:multivesicular body"/>
    <property type="evidence" value="ECO:0007669"/>
    <property type="project" value="TreeGrafter"/>
</dbReference>